<protein>
    <recommendedName>
        <fullName evidence="2">DUF262 domain-containing protein</fullName>
    </recommendedName>
</protein>
<dbReference type="EMBL" id="MN740308">
    <property type="protein sequence ID" value="QHT99471.1"/>
    <property type="molecule type" value="Genomic_DNA"/>
</dbReference>
<name>A0A6C0J1E1_9ZZZZ</name>
<sequence>MMTDKRIKNEQWTVRELIQQVQNQHISKPKFNRKKKWDIIRIKEIKPNIQDYIIFLYGTYNSVHAITFGEYTTDGNLSFSNIDGNNRINAIMHFMNKPFTIFPEYLKDLFKELDEIDNVDKIIIQEIKDVFNNISYNDMISIKTPGKYFRTIGKTELYSNIQHKNDDFDDRIEEIQKLLKINGNSFDSYIKINVNLFERYTNDELCKTFEDINKFDNKLTEIELLACRLYHITNFTINDSIIKTQLQQTICEYYKEKSEGEVLKCYNYTDAEIINAYDFIVGFQNLCHNTYNFIEKTDYNGLSLFFKLYKTLYGLNETSYTTENVNDFIKYINYSCNILNEVIQSMFTTQLNDILFNKSCLIKLNLLKKNTLYMILISIIGFYKQNTDETIIKNSIAKCILYHFMISDVSDKDKKGYFKNFDTILYEAGGSYINNKTKQYLESPLTIVHDNIENLFVELIDYLCLENNMPAERYMDDENTKLKKEKRRKIQFWEKTLMFYYYKEHIPINMLENDFSLEHIIPNSSIWEGELDKDRLGNLTPIIASINSSRGNRHINFYKDSDQTGLCGFMKHIIPTNEVYDSIMNHATRKAIIINNDAYNELCLKNQETYKNNFIQCIF</sequence>
<accession>A0A6C0J1E1</accession>
<evidence type="ECO:0000313" key="1">
    <source>
        <dbReference type="EMBL" id="QHT99471.1"/>
    </source>
</evidence>
<proteinExistence type="predicted"/>
<organism evidence="1">
    <name type="scientific">viral metagenome</name>
    <dbReference type="NCBI Taxonomy" id="1070528"/>
    <lineage>
        <taxon>unclassified sequences</taxon>
        <taxon>metagenomes</taxon>
        <taxon>organismal metagenomes</taxon>
    </lineage>
</organism>
<reference evidence="1" key="1">
    <citation type="journal article" date="2020" name="Nature">
        <title>Giant virus diversity and host interactions through global metagenomics.</title>
        <authorList>
            <person name="Schulz F."/>
            <person name="Roux S."/>
            <person name="Paez-Espino D."/>
            <person name="Jungbluth S."/>
            <person name="Walsh D.A."/>
            <person name="Denef V.J."/>
            <person name="McMahon K.D."/>
            <person name="Konstantinidis K.T."/>
            <person name="Eloe-Fadrosh E.A."/>
            <person name="Kyrpides N.C."/>
            <person name="Woyke T."/>
        </authorList>
    </citation>
    <scope>NUCLEOTIDE SEQUENCE</scope>
    <source>
        <strain evidence="1">GVMAG-M-3300025699-48</strain>
    </source>
</reference>
<dbReference type="AlphaFoldDB" id="A0A6C0J1E1"/>
<evidence type="ECO:0008006" key="2">
    <source>
        <dbReference type="Google" id="ProtNLM"/>
    </source>
</evidence>